<gene>
    <name evidence="4" type="ORF">DES41_101419</name>
</gene>
<dbReference type="Gene3D" id="3.30.70.1070">
    <property type="entry name" value="Sporulation related repeat"/>
    <property type="match status" value="1"/>
</dbReference>
<dbReference type="Proteomes" id="UP000252884">
    <property type="component" value="Unassembled WGS sequence"/>
</dbReference>
<keyword evidence="5" id="KW-1185">Reference proteome</keyword>
<comment type="caution">
    <text evidence="4">The sequence shown here is derived from an EMBL/GenBank/DDBJ whole genome shotgun (WGS) entry which is preliminary data.</text>
</comment>
<evidence type="ECO:0000256" key="1">
    <source>
        <dbReference type="SAM" id="MobiDB-lite"/>
    </source>
</evidence>
<dbReference type="InterPro" id="IPR007730">
    <property type="entry name" value="SPOR-like_dom"/>
</dbReference>
<dbReference type="PANTHER" id="PTHR38687:SF1">
    <property type="entry name" value="CELL DIVISION PROTEIN DEDD"/>
    <property type="match status" value="1"/>
</dbReference>
<dbReference type="GO" id="GO:0042834">
    <property type="term" value="F:peptidoglycan binding"/>
    <property type="evidence" value="ECO:0007669"/>
    <property type="project" value="InterPro"/>
</dbReference>
<feature type="compositionally biased region" description="Basic and acidic residues" evidence="1">
    <location>
        <begin position="122"/>
        <end position="164"/>
    </location>
</feature>
<dbReference type="PROSITE" id="PS51724">
    <property type="entry name" value="SPOR"/>
    <property type="match status" value="1"/>
</dbReference>
<dbReference type="InterPro" id="IPR052521">
    <property type="entry name" value="Cell_div_SPOR-domain"/>
</dbReference>
<feature type="compositionally biased region" description="Basic residues" evidence="1">
    <location>
        <begin position="1"/>
        <end position="10"/>
    </location>
</feature>
<keyword evidence="2" id="KW-1133">Transmembrane helix</keyword>
<protein>
    <submittedName>
        <fullName evidence="4">DedD protein</fullName>
    </submittedName>
</protein>
<evidence type="ECO:0000256" key="2">
    <source>
        <dbReference type="SAM" id="Phobius"/>
    </source>
</evidence>
<feature type="region of interest" description="Disordered" evidence="1">
    <location>
        <begin position="109"/>
        <end position="205"/>
    </location>
</feature>
<organism evidence="4 5">
    <name type="scientific">Pseudorhodoferax soli</name>
    <dbReference type="NCBI Taxonomy" id="545864"/>
    <lineage>
        <taxon>Bacteria</taxon>
        <taxon>Pseudomonadati</taxon>
        <taxon>Pseudomonadota</taxon>
        <taxon>Betaproteobacteria</taxon>
        <taxon>Burkholderiales</taxon>
        <taxon>Comamonadaceae</taxon>
    </lineage>
</organism>
<feature type="transmembrane region" description="Helical" evidence="2">
    <location>
        <begin position="35"/>
        <end position="53"/>
    </location>
</feature>
<dbReference type="GO" id="GO:0030428">
    <property type="term" value="C:cell septum"/>
    <property type="evidence" value="ECO:0007669"/>
    <property type="project" value="TreeGrafter"/>
</dbReference>
<dbReference type="GO" id="GO:0032153">
    <property type="term" value="C:cell division site"/>
    <property type="evidence" value="ECO:0007669"/>
    <property type="project" value="TreeGrafter"/>
</dbReference>
<dbReference type="InterPro" id="IPR036680">
    <property type="entry name" value="SPOR-like_sf"/>
</dbReference>
<dbReference type="PANTHER" id="PTHR38687">
    <property type="entry name" value="CELL DIVISION PROTEIN DEDD-RELATED"/>
    <property type="match status" value="1"/>
</dbReference>
<sequence length="280" mass="29555">MAFFKFRARGPKGDEHPASPAETIDDMRRRARHRLIGATVLVLVGVLGFPLLFDSQPRPIQVDIPFDIPDRDKAQLPGAGAGGKVAQAAPDAARAPGSVAADASLNAREEVVPPVAPPLARSEARAEPKAEAKAEQKSEPKSEPKAEARGEPKSEPRHEPKVEAKAPVPNPAPAPATDSGARARALLDGKTAAPAAPPASAAEQSGRFVVQVGAFADADKARETRQRLERAGLKTYTQEVQTKEGARIRVRVGPYGVRAEADKVADRIKALSLPASVLTL</sequence>
<evidence type="ECO:0000313" key="4">
    <source>
        <dbReference type="EMBL" id="RCW75817.1"/>
    </source>
</evidence>
<feature type="region of interest" description="Disordered" evidence="1">
    <location>
        <begin position="1"/>
        <end position="21"/>
    </location>
</feature>
<keyword evidence="2" id="KW-0472">Membrane</keyword>
<reference evidence="4 5" key="1">
    <citation type="submission" date="2018-07" db="EMBL/GenBank/DDBJ databases">
        <title>Genomic Encyclopedia of Type Strains, Phase IV (KMG-IV): sequencing the most valuable type-strain genomes for metagenomic binning, comparative biology and taxonomic classification.</title>
        <authorList>
            <person name="Goeker M."/>
        </authorList>
    </citation>
    <scope>NUCLEOTIDE SEQUENCE [LARGE SCALE GENOMIC DNA]</scope>
    <source>
        <strain evidence="4 5">DSM 21634</strain>
    </source>
</reference>
<dbReference type="OrthoDB" id="9181370at2"/>
<evidence type="ECO:0000259" key="3">
    <source>
        <dbReference type="PROSITE" id="PS51724"/>
    </source>
</evidence>
<dbReference type="Pfam" id="PF05036">
    <property type="entry name" value="SPOR"/>
    <property type="match status" value="1"/>
</dbReference>
<dbReference type="SUPFAM" id="SSF110997">
    <property type="entry name" value="Sporulation related repeat"/>
    <property type="match status" value="1"/>
</dbReference>
<name>A0A368YAF7_9BURK</name>
<accession>A0A368YAF7</accession>
<feature type="domain" description="SPOR" evidence="3">
    <location>
        <begin position="202"/>
        <end position="280"/>
    </location>
</feature>
<feature type="compositionally biased region" description="Low complexity" evidence="1">
    <location>
        <begin position="192"/>
        <end position="202"/>
    </location>
</feature>
<dbReference type="EMBL" id="QPJK01000001">
    <property type="protein sequence ID" value="RCW75817.1"/>
    <property type="molecule type" value="Genomic_DNA"/>
</dbReference>
<dbReference type="RefSeq" id="WP_114465442.1">
    <property type="nucleotide sequence ID" value="NZ_QPJK01000001.1"/>
</dbReference>
<dbReference type="AlphaFoldDB" id="A0A368YAF7"/>
<dbReference type="GO" id="GO:0032506">
    <property type="term" value="P:cytokinetic process"/>
    <property type="evidence" value="ECO:0007669"/>
    <property type="project" value="TreeGrafter"/>
</dbReference>
<evidence type="ECO:0000313" key="5">
    <source>
        <dbReference type="Proteomes" id="UP000252884"/>
    </source>
</evidence>
<proteinExistence type="predicted"/>
<keyword evidence="2" id="KW-0812">Transmembrane</keyword>